<evidence type="ECO:0000313" key="3">
    <source>
        <dbReference type="Proteomes" id="UP001586593"/>
    </source>
</evidence>
<evidence type="ECO:0000313" key="2">
    <source>
        <dbReference type="EMBL" id="KAL1884332.1"/>
    </source>
</evidence>
<reference evidence="2 3" key="1">
    <citation type="journal article" date="2024" name="Commun. Biol.">
        <title>Comparative genomic analysis of thermophilic fungi reveals convergent evolutionary adaptations and gene losses.</title>
        <authorList>
            <person name="Steindorff A.S."/>
            <person name="Aguilar-Pontes M.V."/>
            <person name="Robinson A.J."/>
            <person name="Andreopoulos B."/>
            <person name="LaButti K."/>
            <person name="Kuo A."/>
            <person name="Mondo S."/>
            <person name="Riley R."/>
            <person name="Otillar R."/>
            <person name="Haridas S."/>
            <person name="Lipzen A."/>
            <person name="Grimwood J."/>
            <person name="Schmutz J."/>
            <person name="Clum A."/>
            <person name="Reid I.D."/>
            <person name="Moisan M.C."/>
            <person name="Butler G."/>
            <person name="Nguyen T.T.M."/>
            <person name="Dewar K."/>
            <person name="Conant G."/>
            <person name="Drula E."/>
            <person name="Henrissat B."/>
            <person name="Hansel C."/>
            <person name="Singer S."/>
            <person name="Hutchinson M.I."/>
            <person name="de Vries R.P."/>
            <person name="Natvig D.O."/>
            <person name="Powell A.J."/>
            <person name="Tsang A."/>
            <person name="Grigoriev I.V."/>
        </authorList>
    </citation>
    <scope>NUCLEOTIDE SEQUENCE [LARGE SCALE GENOMIC DNA]</scope>
    <source>
        <strain evidence="2 3">ATCC 24622</strain>
    </source>
</reference>
<organism evidence="2 3">
    <name type="scientific">Phialemonium thermophilum</name>
    <dbReference type="NCBI Taxonomy" id="223376"/>
    <lineage>
        <taxon>Eukaryota</taxon>
        <taxon>Fungi</taxon>
        <taxon>Dikarya</taxon>
        <taxon>Ascomycota</taxon>
        <taxon>Pezizomycotina</taxon>
        <taxon>Sordariomycetes</taxon>
        <taxon>Sordariomycetidae</taxon>
        <taxon>Cephalothecales</taxon>
        <taxon>Cephalothecaceae</taxon>
        <taxon>Phialemonium</taxon>
    </lineage>
</organism>
<sequence>MTSTVFPGHSNVSLVSHASSAAPSYATHNPNSLIELSRLTADDGASRSSVDGVDSVLDGPPPYTRPTTFSPSMQLQIQTAGKPWLSSPLPPRAEAIPIFDVLPDGSLASHPRYVSVRPIRGKGSCYLIPGNDAGAEYGGERRTTVSTTAYRFGPGKPPYVRLYLPGAAGEAELEALEYEGDHENEEDVISTLAEGPTWDAFAVQGCGMLTRARRFRTRLGTFEWRYGTRAERKAAVPGGANSLLVLDRIARVARKGAHDPEESRTPVAWFVRSKELRTPGTRSSTAGNGGRLMLDLSLWDPGNGGEKADREMMVVLTVTTLLVMLKREVDRRRAQQMMIIAAVASGG</sequence>
<comment type="caution">
    <text evidence="2">The sequence shown here is derived from an EMBL/GenBank/DDBJ whole genome shotgun (WGS) entry which is preliminary data.</text>
</comment>
<feature type="region of interest" description="Disordered" evidence="1">
    <location>
        <begin position="44"/>
        <end position="69"/>
    </location>
</feature>
<keyword evidence="3" id="KW-1185">Reference proteome</keyword>
<protein>
    <submittedName>
        <fullName evidence="2">Uncharacterized protein</fullName>
    </submittedName>
</protein>
<name>A0ABR3Y900_9PEZI</name>
<gene>
    <name evidence="2" type="ORF">VTK73DRAFT_26</name>
</gene>
<accession>A0ABR3Y900</accession>
<proteinExistence type="predicted"/>
<dbReference type="Proteomes" id="UP001586593">
    <property type="component" value="Unassembled WGS sequence"/>
</dbReference>
<dbReference type="EMBL" id="JAZHXJ010000001">
    <property type="protein sequence ID" value="KAL1884332.1"/>
    <property type="molecule type" value="Genomic_DNA"/>
</dbReference>
<evidence type="ECO:0000256" key="1">
    <source>
        <dbReference type="SAM" id="MobiDB-lite"/>
    </source>
</evidence>